<dbReference type="EMBL" id="JAYMYS010000003">
    <property type="protein sequence ID" value="KAK7400509.1"/>
    <property type="molecule type" value="Genomic_DNA"/>
</dbReference>
<dbReference type="AlphaFoldDB" id="A0AAN9XNW2"/>
<organism evidence="7 8">
    <name type="scientific">Psophocarpus tetragonolobus</name>
    <name type="common">Winged bean</name>
    <name type="synonym">Dolichos tetragonolobus</name>
    <dbReference type="NCBI Taxonomy" id="3891"/>
    <lineage>
        <taxon>Eukaryota</taxon>
        <taxon>Viridiplantae</taxon>
        <taxon>Streptophyta</taxon>
        <taxon>Embryophyta</taxon>
        <taxon>Tracheophyta</taxon>
        <taxon>Spermatophyta</taxon>
        <taxon>Magnoliopsida</taxon>
        <taxon>eudicotyledons</taxon>
        <taxon>Gunneridae</taxon>
        <taxon>Pentapetalae</taxon>
        <taxon>rosids</taxon>
        <taxon>fabids</taxon>
        <taxon>Fabales</taxon>
        <taxon>Fabaceae</taxon>
        <taxon>Papilionoideae</taxon>
        <taxon>50 kb inversion clade</taxon>
        <taxon>NPAAA clade</taxon>
        <taxon>indigoferoid/millettioid clade</taxon>
        <taxon>Phaseoleae</taxon>
        <taxon>Psophocarpus</taxon>
    </lineage>
</organism>
<reference evidence="7 8" key="1">
    <citation type="submission" date="2024-01" db="EMBL/GenBank/DDBJ databases">
        <title>The genomes of 5 underutilized Papilionoideae crops provide insights into root nodulation and disease resistanc.</title>
        <authorList>
            <person name="Jiang F."/>
        </authorList>
    </citation>
    <scope>NUCLEOTIDE SEQUENCE [LARGE SCALE GENOMIC DNA]</scope>
    <source>
        <strain evidence="7">DUOXIRENSHENG_FW03</strain>
        <tissue evidence="7">Leaves</tissue>
    </source>
</reference>
<dbReference type="FunFam" id="1.50.10.130:FF:000002">
    <property type="entry name" value="Ent-copalyl diphosphate synthase, chloroplastic"/>
    <property type="match status" value="1"/>
</dbReference>
<name>A0AAN9XNW2_PSOTE</name>
<dbReference type="Pfam" id="PF01397">
    <property type="entry name" value="Terpene_synth"/>
    <property type="match status" value="1"/>
</dbReference>
<dbReference type="GO" id="GO:0000287">
    <property type="term" value="F:magnesium ion binding"/>
    <property type="evidence" value="ECO:0007669"/>
    <property type="project" value="InterPro"/>
</dbReference>
<sequence>MEIPSSSIQISVERAKQKIFTSNFDPHSFVCPSAYDTAWLAMIPDSHNPSQPMFNNCLNWLLNNQNQQGFWGECDSFGNPTLEALPATLACIFALKKWNTGALLIDKGLAFIEANAEKLLKDINNYIPRWFSIVFPAMFELSKSVNLEIVFPDAVTATVSNIFHNRQNMLHKEELVGKCFTPLLSYLEALPPSFTISEDDICSNLSDDGSVFQSPSATAKAFMATGKIECLAYLQTLIQRCPNGVPQTYPIDEDFIKLCMVNQLQRLGLAEHFVKEIEEILAKVYRNYVEQQTWVKLTNTSAVQLHKDALAFQLLRIHGYRVSPSLSFGWFLDNEEIRAQVEKEAEYFSTTMLYMYRASSLMFCREYELEEVKSISKRILEKSLIDSNGEPLVNSSLQKMVEYELNIPWLARLDHLDHRTWIEENEANLLWNGKTSHNRISLFHNADLLKLAVQNYEFKQSIYKSELEELKRWSQNNGLSNMGFGREKTTYCYYAIATATSYPHDSYIRILVAKTAILITVVDDFFDMEGSLSELENLTDAVKRWDRRGLRSRSKVIFDALDELVTEAAIEYLKQGGIHDIKISLQDLWYETFLSWLMEAKWKENGQTRSTDDYLNIGMISVGTHIMVLPSSCFLKPGLPCEKLRPDQYETITILLMVICRLLNDIQSYEKEIEEGKLNFLLLNLINNPNFVMEDSIAFVRDMIDKKKKEFLQHVLIDGQSDLPKPSTMLHLTCLKVFQMFYVSSNGFDSDTNLLEDIKKTLYLPLSRNVGSHKNLSLHSTLKLIDHNCTQKPAQLCWSFKHKSCISFSVHHVVSPPSLRNGHGITPVNPKASLAGFI</sequence>
<dbReference type="Gene3D" id="1.10.600.10">
    <property type="entry name" value="Farnesyl Diphosphate Synthase"/>
    <property type="match status" value="1"/>
</dbReference>
<evidence type="ECO:0000256" key="4">
    <source>
        <dbReference type="ARBA" id="ARBA00023239"/>
    </source>
</evidence>
<keyword evidence="4" id="KW-0456">Lyase</keyword>
<dbReference type="Gene3D" id="1.50.10.130">
    <property type="entry name" value="Terpene synthase, N-terminal domain"/>
    <property type="match status" value="1"/>
</dbReference>
<dbReference type="GO" id="GO:0010333">
    <property type="term" value="F:terpene synthase activity"/>
    <property type="evidence" value="ECO:0007669"/>
    <property type="project" value="InterPro"/>
</dbReference>
<dbReference type="InterPro" id="IPR050148">
    <property type="entry name" value="Terpene_synthase-like"/>
</dbReference>
<protein>
    <submittedName>
        <fullName evidence="7">Uncharacterized protein</fullName>
    </submittedName>
</protein>
<dbReference type="InterPro" id="IPR001906">
    <property type="entry name" value="Terpene_synth_N"/>
</dbReference>
<evidence type="ECO:0000256" key="1">
    <source>
        <dbReference type="ARBA" id="ARBA00001946"/>
    </source>
</evidence>
<evidence type="ECO:0000313" key="8">
    <source>
        <dbReference type="Proteomes" id="UP001386955"/>
    </source>
</evidence>
<dbReference type="Gene3D" id="1.50.10.160">
    <property type="match status" value="1"/>
</dbReference>
<dbReference type="InterPro" id="IPR008930">
    <property type="entry name" value="Terpenoid_cyclase/PrenylTrfase"/>
</dbReference>
<comment type="caution">
    <text evidence="7">The sequence shown here is derived from an EMBL/GenBank/DDBJ whole genome shotgun (WGS) entry which is preliminary data.</text>
</comment>
<feature type="domain" description="Terpene synthase N-terminal" evidence="5">
    <location>
        <begin position="207"/>
        <end position="405"/>
    </location>
</feature>
<keyword evidence="2" id="KW-0479">Metal-binding</keyword>
<keyword evidence="3" id="KW-0460">Magnesium</keyword>
<evidence type="ECO:0000313" key="7">
    <source>
        <dbReference type="EMBL" id="KAK7400509.1"/>
    </source>
</evidence>
<evidence type="ECO:0000259" key="5">
    <source>
        <dbReference type="Pfam" id="PF01397"/>
    </source>
</evidence>
<dbReference type="GO" id="GO:0016102">
    <property type="term" value="P:diterpenoid biosynthetic process"/>
    <property type="evidence" value="ECO:0007669"/>
    <property type="project" value="TreeGrafter"/>
</dbReference>
<dbReference type="Pfam" id="PF03936">
    <property type="entry name" value="Terpene_synth_C"/>
    <property type="match status" value="1"/>
</dbReference>
<proteinExistence type="predicted"/>
<dbReference type="PANTHER" id="PTHR31739">
    <property type="entry name" value="ENT-COPALYL DIPHOSPHATE SYNTHASE, CHLOROPLASTIC"/>
    <property type="match status" value="1"/>
</dbReference>
<dbReference type="FunFam" id="1.10.600.10:FF:000036">
    <property type="entry name" value="cis-abienol synthase, chloroplastic"/>
    <property type="match status" value="1"/>
</dbReference>
<evidence type="ECO:0000256" key="3">
    <source>
        <dbReference type="ARBA" id="ARBA00022842"/>
    </source>
</evidence>
<dbReference type="InterPro" id="IPR036965">
    <property type="entry name" value="Terpene_synth_N_sf"/>
</dbReference>
<dbReference type="SFLD" id="SFLDG01014">
    <property type="entry name" value="Terpene_Cyclase_Like_1_N-term"/>
    <property type="match status" value="1"/>
</dbReference>
<dbReference type="SUPFAM" id="SSF48576">
    <property type="entry name" value="Terpenoid synthases"/>
    <property type="match status" value="1"/>
</dbReference>
<evidence type="ECO:0000259" key="6">
    <source>
        <dbReference type="Pfam" id="PF03936"/>
    </source>
</evidence>
<gene>
    <name evidence="7" type="ORF">VNO78_11718</name>
</gene>
<accession>A0AAN9XNW2</accession>
<dbReference type="InterPro" id="IPR008949">
    <property type="entry name" value="Isoprenoid_synthase_dom_sf"/>
</dbReference>
<keyword evidence="8" id="KW-1185">Reference proteome</keyword>
<comment type="cofactor">
    <cofactor evidence="1">
        <name>Mg(2+)</name>
        <dbReference type="ChEBI" id="CHEBI:18420"/>
    </cofactor>
</comment>
<dbReference type="PANTHER" id="PTHR31739:SF25">
    <property type="entry name" value="(E,E)-GERANYLLINALOOL SYNTHASE"/>
    <property type="match status" value="1"/>
</dbReference>
<dbReference type="SUPFAM" id="SSF48239">
    <property type="entry name" value="Terpenoid cyclases/Protein prenyltransferases"/>
    <property type="match status" value="2"/>
</dbReference>
<dbReference type="Proteomes" id="UP001386955">
    <property type="component" value="Unassembled WGS sequence"/>
</dbReference>
<dbReference type="InterPro" id="IPR005630">
    <property type="entry name" value="Terpene_synthase_metal-bd"/>
</dbReference>
<feature type="domain" description="Terpene synthase metal-binding" evidence="6">
    <location>
        <begin position="478"/>
        <end position="710"/>
    </location>
</feature>
<evidence type="ECO:0000256" key="2">
    <source>
        <dbReference type="ARBA" id="ARBA00022723"/>
    </source>
</evidence>